<organism evidence="8 11">
    <name type="scientific">Sarcoptes scabiei</name>
    <name type="common">Itch mite</name>
    <name type="synonym">Acarus scabiei</name>
    <dbReference type="NCBI Taxonomy" id="52283"/>
    <lineage>
        <taxon>Eukaryota</taxon>
        <taxon>Metazoa</taxon>
        <taxon>Ecdysozoa</taxon>
        <taxon>Arthropoda</taxon>
        <taxon>Chelicerata</taxon>
        <taxon>Arachnida</taxon>
        <taxon>Acari</taxon>
        <taxon>Acariformes</taxon>
        <taxon>Sarcoptiformes</taxon>
        <taxon>Astigmata</taxon>
        <taxon>Psoroptidia</taxon>
        <taxon>Sarcoptoidea</taxon>
        <taxon>Sarcoptidae</taxon>
        <taxon>Sarcoptinae</taxon>
        <taxon>Sarcoptes</taxon>
    </lineage>
</organism>
<accession>A0A132AJB6</accession>
<dbReference type="EnsemblMetazoa" id="SSS_6346s_mrna">
    <property type="protein sequence ID" value="KAF7495286.1"/>
    <property type="gene ID" value="SSS_6346"/>
</dbReference>
<reference evidence="8 11" key="1">
    <citation type="journal article" date="2015" name="Parasit. Vectors">
        <title>Draft genome of the scabies mite.</title>
        <authorList>
            <person name="Rider S.D.Jr."/>
            <person name="Morgan M.S."/>
            <person name="Arlian L.G."/>
        </authorList>
    </citation>
    <scope>NUCLEOTIDE SEQUENCE [LARGE SCALE GENOMIC DNA]</scope>
    <source>
        <strain evidence="8">Arlian Lab</strain>
    </source>
</reference>
<comment type="subcellular location">
    <subcellularLocation>
        <location evidence="1">Membrane</location>
        <topology evidence="1">Multi-pass membrane protein</topology>
    </subcellularLocation>
</comment>
<keyword evidence="3" id="KW-0812">Transmembrane</keyword>
<comment type="similarity">
    <text evidence="2 6">Belongs to the peroxisomal membrane protein PXMP2/4 family.</text>
</comment>
<evidence type="ECO:0000313" key="7">
    <source>
        <dbReference type="EMBL" id="KAF7495286.1"/>
    </source>
</evidence>
<dbReference type="PANTHER" id="PTHR11266:SF8">
    <property type="entry name" value="MPV17-LIKE PROTEIN 2"/>
    <property type="match status" value="1"/>
</dbReference>
<dbReference type="EMBL" id="WVUK01000049">
    <property type="protein sequence ID" value="KAF7495286.1"/>
    <property type="molecule type" value="Genomic_DNA"/>
</dbReference>
<dbReference type="OrthoDB" id="5345392at2759"/>
<dbReference type="GO" id="GO:0016020">
    <property type="term" value="C:membrane"/>
    <property type="evidence" value="ECO:0007669"/>
    <property type="project" value="UniProtKB-SubCell"/>
</dbReference>
<reference evidence="9" key="4">
    <citation type="submission" date="2022-06" db="UniProtKB">
        <authorList>
            <consortium name="EnsemblMetazoa"/>
        </authorList>
    </citation>
    <scope>IDENTIFICATION</scope>
</reference>
<gene>
    <name evidence="8" type="ORF">QR98_0092350</name>
    <name evidence="7" type="ORF">SSS_6346</name>
</gene>
<dbReference type="GO" id="GO:0061668">
    <property type="term" value="P:mitochondrial ribosome assembly"/>
    <property type="evidence" value="ECO:0007669"/>
    <property type="project" value="TreeGrafter"/>
</dbReference>
<proteinExistence type="inferred from homology"/>
<dbReference type="AlphaFoldDB" id="A0A132AJB6"/>
<dbReference type="EMBL" id="JXLN01015551">
    <property type="protein sequence ID" value="KPM10675.1"/>
    <property type="molecule type" value="Genomic_DNA"/>
</dbReference>
<dbReference type="Proteomes" id="UP000070412">
    <property type="component" value="Unassembled WGS sequence"/>
</dbReference>
<keyword evidence="10" id="KW-1185">Reference proteome</keyword>
<keyword evidence="4" id="KW-1133">Transmembrane helix</keyword>
<evidence type="ECO:0000256" key="6">
    <source>
        <dbReference type="RuleBase" id="RU363053"/>
    </source>
</evidence>
<keyword evidence="5" id="KW-0472">Membrane</keyword>
<protein>
    <submittedName>
        <fullName evidence="7 8">Mpv17-like protein</fullName>
    </submittedName>
</protein>
<dbReference type="InterPro" id="IPR007248">
    <property type="entry name" value="Mpv17_PMP22"/>
</dbReference>
<evidence type="ECO:0000313" key="11">
    <source>
        <dbReference type="Proteomes" id="UP000616769"/>
    </source>
</evidence>
<evidence type="ECO:0000313" key="10">
    <source>
        <dbReference type="Proteomes" id="UP000070412"/>
    </source>
</evidence>
<sequence length="216" mass="25841">MFIRFLLQGKYFVHSIVFGQKNLFATNAIVSASIGFLGDAIQQNYEIYRRYSKRNLNKSNRESDLWQEICEQYNWVRASHMAIAGLTTGVATHYWYRLLERFYPSKQNNLWMLFKLVLVDQIIYSPFNLLIYFSTLSICERSGLKRFEEELIEKGFKDIYVVEWLIWPPAQMINFSVIPYRYRVLFDNLMALIFDIYGPYVKYKNQSKHQNDDAQR</sequence>
<evidence type="ECO:0000256" key="1">
    <source>
        <dbReference type="ARBA" id="ARBA00004141"/>
    </source>
</evidence>
<evidence type="ECO:0000256" key="4">
    <source>
        <dbReference type="ARBA" id="ARBA00022989"/>
    </source>
</evidence>
<evidence type="ECO:0000256" key="5">
    <source>
        <dbReference type="ARBA" id="ARBA00023136"/>
    </source>
</evidence>
<evidence type="ECO:0000256" key="3">
    <source>
        <dbReference type="ARBA" id="ARBA00022692"/>
    </source>
</evidence>
<dbReference type="Proteomes" id="UP000616769">
    <property type="component" value="Unassembled WGS sequence"/>
</dbReference>
<dbReference type="PANTHER" id="PTHR11266">
    <property type="entry name" value="PEROXISOMAL MEMBRANE PROTEIN 2, PXMP2 MPV17"/>
    <property type="match status" value="1"/>
</dbReference>
<dbReference type="GO" id="GO:0005739">
    <property type="term" value="C:mitochondrion"/>
    <property type="evidence" value="ECO:0007669"/>
    <property type="project" value="TreeGrafter"/>
</dbReference>
<dbReference type="VEuPathDB" id="VectorBase:SSCA003243"/>
<reference evidence="7" key="3">
    <citation type="submission" date="2020-01" db="EMBL/GenBank/DDBJ databases">
        <authorList>
            <person name="Korhonen P.K.K."/>
            <person name="Guangxu M.G."/>
            <person name="Wang T.W."/>
            <person name="Stroehlein A.J.S."/>
            <person name="Young N.D."/>
            <person name="Ang C.-S.A."/>
            <person name="Fernando D.W.F."/>
            <person name="Lu H.L."/>
            <person name="Taylor S.T."/>
            <person name="Ehtesham M.E.M."/>
            <person name="Najaraj S.H.N."/>
            <person name="Harsha G.H.G."/>
            <person name="Madugundu A.M."/>
            <person name="Renuse S.R."/>
            <person name="Holt D.H."/>
            <person name="Pandey A.P."/>
            <person name="Papenfuss A.P."/>
            <person name="Gasser R.B.G."/>
            <person name="Fischer K.F."/>
        </authorList>
    </citation>
    <scope>NUCLEOTIDE SEQUENCE</scope>
    <source>
        <strain evidence="7">SSS_KF_BRIS2020</strain>
    </source>
</reference>
<evidence type="ECO:0000313" key="8">
    <source>
        <dbReference type="EMBL" id="KPM10675.1"/>
    </source>
</evidence>
<reference evidence="10" key="2">
    <citation type="journal article" date="2020" name="PLoS Negl. Trop. Dis.">
        <title>High-quality nuclear genome for Sarcoptes scabiei-A critical resource for a neglected parasite.</title>
        <authorList>
            <person name="Korhonen P.K."/>
            <person name="Gasser R.B."/>
            <person name="Ma G."/>
            <person name="Wang T."/>
            <person name="Stroehlein A.J."/>
            <person name="Young N.D."/>
            <person name="Ang C.S."/>
            <person name="Fernando D.D."/>
            <person name="Lu H.C."/>
            <person name="Taylor S."/>
            <person name="Reynolds S.L."/>
            <person name="Mofiz E."/>
            <person name="Najaraj S.H."/>
            <person name="Gowda H."/>
            <person name="Madugundu A."/>
            <person name="Renuse S."/>
            <person name="Holt D."/>
            <person name="Pandey A."/>
            <person name="Papenfuss A.T."/>
            <person name="Fischer K."/>
        </authorList>
    </citation>
    <scope>NUCLEOTIDE SEQUENCE [LARGE SCALE GENOMIC DNA]</scope>
</reference>
<evidence type="ECO:0000313" key="9">
    <source>
        <dbReference type="EnsemblMetazoa" id="KAF7495286.1"/>
    </source>
</evidence>
<name>A0A132AJB6_SARSC</name>
<dbReference type="Pfam" id="PF04117">
    <property type="entry name" value="Mpv17_PMP22"/>
    <property type="match status" value="1"/>
</dbReference>
<evidence type="ECO:0000256" key="2">
    <source>
        <dbReference type="ARBA" id="ARBA00006824"/>
    </source>
</evidence>